<keyword evidence="12" id="KW-0812">Transmembrane</keyword>
<evidence type="ECO:0000256" key="2">
    <source>
        <dbReference type="ARBA" id="ARBA00004236"/>
    </source>
</evidence>
<dbReference type="GO" id="GO:0005886">
    <property type="term" value="C:plasma membrane"/>
    <property type="evidence" value="ECO:0007669"/>
    <property type="project" value="UniProtKB-SubCell"/>
</dbReference>
<feature type="domain" description="Histidine kinase" evidence="13">
    <location>
        <begin position="204"/>
        <end position="427"/>
    </location>
</feature>
<evidence type="ECO:0000313" key="14">
    <source>
        <dbReference type="EMBL" id="PTM62059.1"/>
    </source>
</evidence>
<dbReference type="RefSeq" id="WP_108174479.1">
    <property type="nucleotide sequence ID" value="NZ_PZZL01000001.1"/>
</dbReference>
<sequence>MTEEIDRNWREGWAGRWFLYACALTLAATLIFGAGLSWPFALGAGLTVVLAGFVVRLRPKGRAPLEETLLARRAARLTDLTVEGLMAAMPVPAVLLDPKLVVRTHNAAATRLLPGLRRGEPLMLFLRAPEVVDVVRRALAANTPQVIDYQERVPVARWFGVDAVPVAITSEARDGVRPDYILMVLRDLTEERRLERLRADFVANASHELRTPLASVLGFIETIQGPARNDPAARDRFLDIMLTQARRMSRLIDDLLSLSRVELNEHVRPTEIVDLVSLIAQLRDTLVQGAADQGVTIEIAAAEAALRVRGDADELFRLFENLVQNAVKYGGAGGRVVVSLDAEGRDGRPTEAVVTVRDFGPGIPAEHLPRLTERFYRVDVASSRDKGGTGLGLALVKHIVNRHRGKLSIASTPGEGAAFTVRLELASDETAAAATPPDGAAPV</sequence>
<dbReference type="GO" id="GO:0004721">
    <property type="term" value="F:phosphoprotein phosphatase activity"/>
    <property type="evidence" value="ECO:0007669"/>
    <property type="project" value="TreeGrafter"/>
</dbReference>
<dbReference type="OrthoDB" id="9813151at2"/>
<feature type="transmembrane region" description="Helical" evidence="12">
    <location>
        <begin position="17"/>
        <end position="34"/>
    </location>
</feature>
<keyword evidence="12" id="KW-1133">Transmembrane helix</keyword>
<dbReference type="Gene3D" id="3.30.565.10">
    <property type="entry name" value="Histidine kinase-like ATPase, C-terminal domain"/>
    <property type="match status" value="1"/>
</dbReference>
<evidence type="ECO:0000256" key="5">
    <source>
        <dbReference type="ARBA" id="ARBA00022553"/>
    </source>
</evidence>
<keyword evidence="6" id="KW-0808">Transferase</keyword>
<evidence type="ECO:0000256" key="8">
    <source>
        <dbReference type="ARBA" id="ARBA00022777"/>
    </source>
</evidence>
<keyword evidence="9" id="KW-0067">ATP-binding</keyword>
<organism evidence="14 15">
    <name type="scientific">Phreatobacter oligotrophus</name>
    <dbReference type="NCBI Taxonomy" id="1122261"/>
    <lineage>
        <taxon>Bacteria</taxon>
        <taxon>Pseudomonadati</taxon>
        <taxon>Pseudomonadota</taxon>
        <taxon>Alphaproteobacteria</taxon>
        <taxon>Hyphomicrobiales</taxon>
        <taxon>Phreatobacteraceae</taxon>
        <taxon>Phreatobacter</taxon>
    </lineage>
</organism>
<dbReference type="InterPro" id="IPR050351">
    <property type="entry name" value="BphY/WalK/GraS-like"/>
</dbReference>
<dbReference type="AlphaFoldDB" id="A0A2T4ZJ93"/>
<dbReference type="SUPFAM" id="SSF47384">
    <property type="entry name" value="Homodimeric domain of signal transducing histidine kinase"/>
    <property type="match status" value="1"/>
</dbReference>
<evidence type="ECO:0000256" key="3">
    <source>
        <dbReference type="ARBA" id="ARBA00012438"/>
    </source>
</evidence>
<comment type="catalytic activity">
    <reaction evidence="1">
        <text>ATP + protein L-histidine = ADP + protein N-phospho-L-histidine.</text>
        <dbReference type="EC" id="2.7.13.3"/>
    </reaction>
</comment>
<dbReference type="GO" id="GO:0016036">
    <property type="term" value="P:cellular response to phosphate starvation"/>
    <property type="evidence" value="ECO:0007669"/>
    <property type="project" value="TreeGrafter"/>
</dbReference>
<evidence type="ECO:0000256" key="1">
    <source>
        <dbReference type="ARBA" id="ARBA00000085"/>
    </source>
</evidence>
<dbReference type="EMBL" id="PZZL01000001">
    <property type="protein sequence ID" value="PTM62059.1"/>
    <property type="molecule type" value="Genomic_DNA"/>
</dbReference>
<dbReference type="Proteomes" id="UP000241808">
    <property type="component" value="Unassembled WGS sequence"/>
</dbReference>
<evidence type="ECO:0000256" key="7">
    <source>
        <dbReference type="ARBA" id="ARBA00022741"/>
    </source>
</evidence>
<dbReference type="InterPro" id="IPR003594">
    <property type="entry name" value="HATPase_dom"/>
</dbReference>
<dbReference type="InterPro" id="IPR036890">
    <property type="entry name" value="HATPase_C_sf"/>
</dbReference>
<dbReference type="FunFam" id="3.30.565.10:FF:000006">
    <property type="entry name" value="Sensor histidine kinase WalK"/>
    <property type="match status" value="1"/>
</dbReference>
<comment type="subcellular location">
    <subcellularLocation>
        <location evidence="2">Cell membrane</location>
    </subcellularLocation>
</comment>
<dbReference type="Gene3D" id="3.30.450.20">
    <property type="entry name" value="PAS domain"/>
    <property type="match status" value="1"/>
</dbReference>
<dbReference type="InterPro" id="IPR036097">
    <property type="entry name" value="HisK_dim/P_sf"/>
</dbReference>
<evidence type="ECO:0000256" key="6">
    <source>
        <dbReference type="ARBA" id="ARBA00022679"/>
    </source>
</evidence>
<protein>
    <recommendedName>
        <fullName evidence="3">histidine kinase</fullName>
        <ecNumber evidence="3">2.7.13.3</ecNumber>
    </recommendedName>
</protein>
<evidence type="ECO:0000256" key="10">
    <source>
        <dbReference type="ARBA" id="ARBA00023012"/>
    </source>
</evidence>
<keyword evidence="10" id="KW-0902">Two-component regulatory system</keyword>
<name>A0A2T4ZJ93_9HYPH</name>
<keyword evidence="11 12" id="KW-0472">Membrane</keyword>
<evidence type="ECO:0000256" key="12">
    <source>
        <dbReference type="SAM" id="Phobius"/>
    </source>
</evidence>
<dbReference type="CDD" id="cd00082">
    <property type="entry name" value="HisKA"/>
    <property type="match status" value="1"/>
</dbReference>
<keyword evidence="15" id="KW-1185">Reference proteome</keyword>
<proteinExistence type="predicted"/>
<dbReference type="PANTHER" id="PTHR45453:SF1">
    <property type="entry name" value="PHOSPHATE REGULON SENSOR PROTEIN PHOR"/>
    <property type="match status" value="1"/>
</dbReference>
<evidence type="ECO:0000256" key="4">
    <source>
        <dbReference type="ARBA" id="ARBA00022475"/>
    </source>
</evidence>
<reference evidence="14 15" key="1">
    <citation type="submission" date="2018-04" db="EMBL/GenBank/DDBJ databases">
        <title>Genomic Encyclopedia of Archaeal and Bacterial Type Strains, Phase II (KMG-II): from individual species to whole genera.</title>
        <authorList>
            <person name="Goeker M."/>
        </authorList>
    </citation>
    <scope>NUCLEOTIDE SEQUENCE [LARGE SCALE GENOMIC DNA]</scope>
    <source>
        <strain evidence="14 15">DSM 25521</strain>
    </source>
</reference>
<keyword evidence="5" id="KW-0597">Phosphoprotein</keyword>
<dbReference type="InterPro" id="IPR004358">
    <property type="entry name" value="Sig_transdc_His_kin-like_C"/>
</dbReference>
<dbReference type="Gene3D" id="1.10.287.130">
    <property type="match status" value="1"/>
</dbReference>
<evidence type="ECO:0000259" key="13">
    <source>
        <dbReference type="PROSITE" id="PS50109"/>
    </source>
</evidence>
<dbReference type="InterPro" id="IPR005467">
    <property type="entry name" value="His_kinase_dom"/>
</dbReference>
<dbReference type="GO" id="GO:0000155">
    <property type="term" value="F:phosphorelay sensor kinase activity"/>
    <property type="evidence" value="ECO:0007669"/>
    <property type="project" value="InterPro"/>
</dbReference>
<keyword evidence="8 14" id="KW-0418">Kinase</keyword>
<dbReference type="GO" id="GO:0005524">
    <property type="term" value="F:ATP binding"/>
    <property type="evidence" value="ECO:0007669"/>
    <property type="project" value="UniProtKB-KW"/>
</dbReference>
<keyword evidence="7" id="KW-0547">Nucleotide-binding</keyword>
<gene>
    <name evidence="14" type="ORF">C8P69_101736</name>
</gene>
<dbReference type="PANTHER" id="PTHR45453">
    <property type="entry name" value="PHOSPHATE REGULON SENSOR PROTEIN PHOR"/>
    <property type="match status" value="1"/>
</dbReference>
<dbReference type="EC" id="2.7.13.3" evidence="3"/>
<dbReference type="SMART" id="SM00388">
    <property type="entry name" value="HisKA"/>
    <property type="match status" value="1"/>
</dbReference>
<dbReference type="PROSITE" id="PS50109">
    <property type="entry name" value="HIS_KIN"/>
    <property type="match status" value="1"/>
</dbReference>
<dbReference type="FunFam" id="1.10.287.130:FF:000008">
    <property type="entry name" value="Two-component sensor histidine kinase"/>
    <property type="match status" value="1"/>
</dbReference>
<dbReference type="InterPro" id="IPR003661">
    <property type="entry name" value="HisK_dim/P_dom"/>
</dbReference>
<dbReference type="Pfam" id="PF02518">
    <property type="entry name" value="HATPase_c"/>
    <property type="match status" value="1"/>
</dbReference>
<dbReference type="Pfam" id="PF00512">
    <property type="entry name" value="HisKA"/>
    <property type="match status" value="1"/>
</dbReference>
<keyword evidence="4" id="KW-1003">Cell membrane</keyword>
<evidence type="ECO:0000256" key="11">
    <source>
        <dbReference type="ARBA" id="ARBA00023136"/>
    </source>
</evidence>
<dbReference type="SUPFAM" id="SSF55874">
    <property type="entry name" value="ATPase domain of HSP90 chaperone/DNA topoisomerase II/histidine kinase"/>
    <property type="match status" value="1"/>
</dbReference>
<evidence type="ECO:0000313" key="15">
    <source>
        <dbReference type="Proteomes" id="UP000241808"/>
    </source>
</evidence>
<accession>A0A2T4ZJ93</accession>
<comment type="caution">
    <text evidence="14">The sequence shown here is derived from an EMBL/GenBank/DDBJ whole genome shotgun (WGS) entry which is preliminary data.</text>
</comment>
<dbReference type="PRINTS" id="PR00344">
    <property type="entry name" value="BCTRLSENSOR"/>
</dbReference>
<evidence type="ECO:0000256" key="9">
    <source>
        <dbReference type="ARBA" id="ARBA00022840"/>
    </source>
</evidence>
<dbReference type="SMART" id="SM00387">
    <property type="entry name" value="HATPase_c"/>
    <property type="match status" value="1"/>
</dbReference>